<gene>
    <name evidence="1" type="ORF">E6Q11_00140</name>
</gene>
<dbReference type="Proteomes" id="UP000321026">
    <property type="component" value="Unassembled WGS sequence"/>
</dbReference>
<name>A0A5C7JCX9_9BACT</name>
<reference evidence="1 2" key="1">
    <citation type="submission" date="2018-09" db="EMBL/GenBank/DDBJ databases">
        <title>Metagenome Assembled Genomes from an Advanced Water Purification Facility.</title>
        <authorList>
            <person name="Stamps B.W."/>
            <person name="Spear J.R."/>
        </authorList>
    </citation>
    <scope>NUCLEOTIDE SEQUENCE [LARGE SCALE GENOMIC DNA]</scope>
    <source>
        <strain evidence="1">Bin_63_2</strain>
    </source>
</reference>
<accession>A0A5C7JCX9</accession>
<dbReference type="AlphaFoldDB" id="A0A5C7JCX9"/>
<evidence type="ECO:0000313" key="1">
    <source>
        <dbReference type="EMBL" id="TXG78864.1"/>
    </source>
</evidence>
<sequence length="182" mass="20308">MTTTQTTQATTIVLPTNMAVHPYYQNVMFKDIDGNPLMAVRRDGFAMHEGDQWAYVNLVDKDGKLVLEQDLTLRHFKLNLNKSTYFTQDHTPKVKGGTDKDTKVWKCAIIIAEVKAEGGSRKQAIDRMVAELGMNAQGGASTYYHNLCGNNGCWNGTYEKAVIEVTSRDSVVAEVKSETKKK</sequence>
<comment type="caution">
    <text evidence="1">The sequence shown here is derived from an EMBL/GenBank/DDBJ whole genome shotgun (WGS) entry which is preliminary data.</text>
</comment>
<protein>
    <submittedName>
        <fullName evidence="1">Uncharacterized protein</fullName>
    </submittedName>
</protein>
<dbReference type="EMBL" id="SSDS01000003">
    <property type="protein sequence ID" value="TXG78864.1"/>
    <property type="molecule type" value="Genomic_DNA"/>
</dbReference>
<organism evidence="1 2">
    <name type="scientific">Candidatus Dojkabacteria bacterium</name>
    <dbReference type="NCBI Taxonomy" id="2099670"/>
    <lineage>
        <taxon>Bacteria</taxon>
        <taxon>Candidatus Dojkabacteria</taxon>
    </lineage>
</organism>
<evidence type="ECO:0000313" key="2">
    <source>
        <dbReference type="Proteomes" id="UP000321026"/>
    </source>
</evidence>
<proteinExistence type="predicted"/>